<dbReference type="GO" id="GO:0015341">
    <property type="term" value="F:zinc efflux antiporter activity"/>
    <property type="evidence" value="ECO:0007669"/>
    <property type="project" value="TreeGrafter"/>
</dbReference>
<dbReference type="InterPro" id="IPR036105">
    <property type="entry name" value="DiNase_FeMo-co_biosyn_sf"/>
</dbReference>
<dbReference type="GO" id="GO:0005886">
    <property type="term" value="C:plasma membrane"/>
    <property type="evidence" value="ECO:0007669"/>
    <property type="project" value="TreeGrafter"/>
</dbReference>
<dbReference type="EMBL" id="JACNLK010000048">
    <property type="protein sequence ID" value="MBC8208674.1"/>
    <property type="molecule type" value="Genomic_DNA"/>
</dbReference>
<dbReference type="PANTHER" id="PTHR43840:SF15">
    <property type="entry name" value="MITOCHONDRIAL METAL TRANSPORTER 1-RELATED"/>
    <property type="match status" value="1"/>
</dbReference>
<feature type="domain" description="Cation efflux protein transmembrane" evidence="8">
    <location>
        <begin position="19"/>
        <end position="206"/>
    </location>
</feature>
<name>A0A8J6TE28_9BACT</name>
<protein>
    <submittedName>
        <fullName evidence="10">Cation diffusion facilitator family transporter</fullName>
    </submittedName>
</protein>
<evidence type="ECO:0000259" key="9">
    <source>
        <dbReference type="Pfam" id="PF16916"/>
    </source>
</evidence>
<evidence type="ECO:0000256" key="4">
    <source>
        <dbReference type="ARBA" id="ARBA00022692"/>
    </source>
</evidence>
<dbReference type="InterPro" id="IPR050291">
    <property type="entry name" value="CDF_Transporter"/>
</dbReference>
<dbReference type="Gene3D" id="3.30.70.1350">
    <property type="entry name" value="Cation efflux protein, cytoplasmic domain"/>
    <property type="match status" value="1"/>
</dbReference>
<evidence type="ECO:0000256" key="6">
    <source>
        <dbReference type="ARBA" id="ARBA00023136"/>
    </source>
</evidence>
<evidence type="ECO:0000313" key="10">
    <source>
        <dbReference type="EMBL" id="MBC8208674.1"/>
    </source>
</evidence>
<comment type="similarity">
    <text evidence="2">Belongs to the cation diffusion facilitator (CDF) transporter (TC 2.A.4) family.</text>
</comment>
<evidence type="ECO:0000256" key="1">
    <source>
        <dbReference type="ARBA" id="ARBA00004141"/>
    </source>
</evidence>
<dbReference type="SUPFAM" id="SSF160240">
    <property type="entry name" value="Cation efflux protein cytoplasmic domain-like"/>
    <property type="match status" value="1"/>
</dbReference>
<evidence type="ECO:0000256" key="7">
    <source>
        <dbReference type="SAM" id="Phobius"/>
    </source>
</evidence>
<keyword evidence="4 7" id="KW-0812">Transmembrane</keyword>
<feature type="transmembrane region" description="Helical" evidence="7">
    <location>
        <begin position="117"/>
        <end position="135"/>
    </location>
</feature>
<evidence type="ECO:0000313" key="11">
    <source>
        <dbReference type="Proteomes" id="UP000599024"/>
    </source>
</evidence>
<dbReference type="InterPro" id="IPR058533">
    <property type="entry name" value="Cation_efflux_TM"/>
</dbReference>
<reference evidence="10 11" key="1">
    <citation type="submission" date="2020-08" db="EMBL/GenBank/DDBJ databases">
        <title>Bridging the membrane lipid divide: bacteria of the FCB group superphylum have the potential to synthesize archaeal ether lipids.</title>
        <authorList>
            <person name="Villanueva L."/>
            <person name="Von Meijenfeldt F.A.B."/>
            <person name="Westbye A.B."/>
            <person name="Yadav S."/>
            <person name="Hopmans E.C."/>
            <person name="Dutilh B.E."/>
            <person name="Sinninghe Damste J.S."/>
        </authorList>
    </citation>
    <scope>NUCLEOTIDE SEQUENCE [LARGE SCALE GENOMIC DNA]</scope>
    <source>
        <strain evidence="10">NIOZ-UU81</strain>
    </source>
</reference>
<sequence length="391" mass="42254">MSVEVPGRYTLKTAERRAVISICLNIVLALGKGVAGVVSGSTALIGDAIHSLTDVLGSSVVFVGIWVAGREHPSFPYGLYKAETLATLVTSMAVMLAGYEIGRQALFGVSRLPNISVALPVTIVSFLVALSFGLLQQKAAKRLGSPGLAADARDYLTDSLSTFVVLLSLLAAGFGYQVDRLAAGIVSLFVFYAGGQLLVGALKDLLDASIDRETEREIIHLVEDHPRITRVKQCFSRVAGGRFLVDMDVTMQTPSHKVADQVADWLEEEIQRQFPKVVLARIRPHYALGEFVRRLTPVTGIDGEPTTHLASAPWFLLETIREADGVVESRKLVENKYAQSEKRRGLLVGRWLLSLKPDEVVAYDTGGAAALLLKEAGVDLVQPSSLTLTTM</sequence>
<dbReference type="GO" id="GO:0015093">
    <property type="term" value="F:ferrous iron transmembrane transporter activity"/>
    <property type="evidence" value="ECO:0007669"/>
    <property type="project" value="TreeGrafter"/>
</dbReference>
<dbReference type="SUPFAM" id="SSF53146">
    <property type="entry name" value="Nitrogenase accessory factor-like"/>
    <property type="match status" value="1"/>
</dbReference>
<feature type="transmembrane region" description="Helical" evidence="7">
    <location>
        <begin position="44"/>
        <end position="67"/>
    </location>
</feature>
<dbReference type="Pfam" id="PF01545">
    <property type="entry name" value="Cation_efflux"/>
    <property type="match status" value="1"/>
</dbReference>
<proteinExistence type="inferred from homology"/>
<feature type="transmembrane region" description="Helical" evidence="7">
    <location>
        <begin position="79"/>
        <end position="97"/>
    </location>
</feature>
<dbReference type="InterPro" id="IPR027470">
    <property type="entry name" value="Cation_efflux_CTD"/>
</dbReference>
<dbReference type="GO" id="GO:0006882">
    <property type="term" value="P:intracellular zinc ion homeostasis"/>
    <property type="evidence" value="ECO:0007669"/>
    <property type="project" value="TreeGrafter"/>
</dbReference>
<comment type="subcellular location">
    <subcellularLocation>
        <location evidence="1">Membrane</location>
        <topology evidence="1">Multi-pass membrane protein</topology>
    </subcellularLocation>
</comment>
<dbReference type="Pfam" id="PF16916">
    <property type="entry name" value="ZT_dimer"/>
    <property type="match status" value="1"/>
</dbReference>
<dbReference type="InterPro" id="IPR036837">
    <property type="entry name" value="Cation_efflux_CTD_sf"/>
</dbReference>
<keyword evidence="3" id="KW-0813">Transport</keyword>
<feature type="transmembrane region" description="Helical" evidence="7">
    <location>
        <begin position="18"/>
        <end position="38"/>
    </location>
</feature>
<keyword evidence="6 7" id="KW-0472">Membrane</keyword>
<evidence type="ECO:0000256" key="5">
    <source>
        <dbReference type="ARBA" id="ARBA00022989"/>
    </source>
</evidence>
<dbReference type="Proteomes" id="UP000599024">
    <property type="component" value="Unassembled WGS sequence"/>
</dbReference>
<dbReference type="InterPro" id="IPR002524">
    <property type="entry name" value="Cation_efflux"/>
</dbReference>
<dbReference type="Gene3D" id="3.30.420.130">
    <property type="entry name" value="Dinitrogenase iron-molybdenum cofactor biosynthesis domain"/>
    <property type="match status" value="1"/>
</dbReference>
<evidence type="ECO:0000256" key="3">
    <source>
        <dbReference type="ARBA" id="ARBA00022448"/>
    </source>
</evidence>
<keyword evidence="5 7" id="KW-1133">Transmembrane helix</keyword>
<dbReference type="Gene3D" id="1.20.1510.10">
    <property type="entry name" value="Cation efflux protein transmembrane domain"/>
    <property type="match status" value="1"/>
</dbReference>
<dbReference type="PANTHER" id="PTHR43840">
    <property type="entry name" value="MITOCHONDRIAL METAL TRANSPORTER 1-RELATED"/>
    <property type="match status" value="1"/>
</dbReference>
<dbReference type="GO" id="GO:0015086">
    <property type="term" value="F:cadmium ion transmembrane transporter activity"/>
    <property type="evidence" value="ECO:0007669"/>
    <property type="project" value="TreeGrafter"/>
</dbReference>
<comment type="caution">
    <text evidence="10">The sequence shown here is derived from an EMBL/GenBank/DDBJ whole genome shotgun (WGS) entry which is preliminary data.</text>
</comment>
<feature type="transmembrane region" description="Helical" evidence="7">
    <location>
        <begin position="155"/>
        <end position="176"/>
    </location>
</feature>
<gene>
    <name evidence="10" type="ORF">H8E79_05855</name>
</gene>
<organism evidence="10 11">
    <name type="scientific">Candidatus Desulfatifera sulfidica</name>
    <dbReference type="NCBI Taxonomy" id="2841691"/>
    <lineage>
        <taxon>Bacteria</taxon>
        <taxon>Pseudomonadati</taxon>
        <taxon>Thermodesulfobacteriota</taxon>
        <taxon>Desulfobulbia</taxon>
        <taxon>Desulfobulbales</taxon>
        <taxon>Desulfobulbaceae</taxon>
        <taxon>Candidatus Desulfatifera</taxon>
    </lineage>
</organism>
<dbReference type="AlphaFoldDB" id="A0A8J6TE28"/>
<feature type="transmembrane region" description="Helical" evidence="7">
    <location>
        <begin position="182"/>
        <end position="202"/>
    </location>
</feature>
<dbReference type="NCBIfam" id="TIGR01297">
    <property type="entry name" value="CDF"/>
    <property type="match status" value="1"/>
</dbReference>
<dbReference type="SUPFAM" id="SSF161111">
    <property type="entry name" value="Cation efflux protein transmembrane domain-like"/>
    <property type="match status" value="1"/>
</dbReference>
<dbReference type="InterPro" id="IPR027469">
    <property type="entry name" value="Cation_efflux_TMD_sf"/>
</dbReference>
<accession>A0A8J6TE28</accession>
<evidence type="ECO:0000259" key="8">
    <source>
        <dbReference type="Pfam" id="PF01545"/>
    </source>
</evidence>
<evidence type="ECO:0000256" key="2">
    <source>
        <dbReference type="ARBA" id="ARBA00008114"/>
    </source>
</evidence>
<feature type="domain" description="Cation efflux protein cytoplasmic" evidence="9">
    <location>
        <begin position="211"/>
        <end position="276"/>
    </location>
</feature>